<dbReference type="eggNOG" id="COG2890">
    <property type="taxonomic scope" value="Bacteria"/>
</dbReference>
<dbReference type="GO" id="GO:0003676">
    <property type="term" value="F:nucleic acid binding"/>
    <property type="evidence" value="ECO:0007669"/>
    <property type="project" value="InterPro"/>
</dbReference>
<evidence type="ECO:0000259" key="5">
    <source>
        <dbReference type="Pfam" id="PF05175"/>
    </source>
</evidence>
<dbReference type="PANTHER" id="PTHR45875:SF1">
    <property type="entry name" value="METHYLTRANSFERASE N6AMT1"/>
    <property type="match status" value="1"/>
</dbReference>
<comment type="similarity">
    <text evidence="1">Belongs to the eukaryotic/archaeal PrmC-related family.</text>
</comment>
<dbReference type="KEGG" id="tbi:Tbis_3521"/>
<dbReference type="InterPro" id="IPR055487">
    <property type="entry name" value="DUF7059"/>
</dbReference>
<dbReference type="InterPro" id="IPR007848">
    <property type="entry name" value="Small_mtfrase_dom"/>
</dbReference>
<keyword evidence="2 7" id="KW-0489">Methyltransferase</keyword>
<evidence type="ECO:0000256" key="4">
    <source>
        <dbReference type="ARBA" id="ARBA00022691"/>
    </source>
</evidence>
<dbReference type="InterPro" id="IPR029063">
    <property type="entry name" value="SAM-dependent_MTases_sf"/>
</dbReference>
<name>D6YAF6_THEBD</name>
<feature type="domain" description="Methyltransferase small" evidence="5">
    <location>
        <begin position="150"/>
        <end position="267"/>
    </location>
</feature>
<dbReference type="CDD" id="cd02440">
    <property type="entry name" value="AdoMet_MTases"/>
    <property type="match status" value="1"/>
</dbReference>
<dbReference type="InterPro" id="IPR002052">
    <property type="entry name" value="DNA_methylase_N6_adenine_CS"/>
</dbReference>
<feature type="domain" description="DUF7059" evidence="6">
    <location>
        <begin position="18"/>
        <end position="96"/>
    </location>
</feature>
<evidence type="ECO:0000256" key="3">
    <source>
        <dbReference type="ARBA" id="ARBA00022679"/>
    </source>
</evidence>
<sequence length="490" mass="53321">MDLPSGLAARLRERFLETGFTAEGVRERLGEVAAAALDREEIVPALRATADGDPLAALIRLWWLGVSVDPAALDLPVPELLEAGLLVADGDLVRAAVEIRPWQVESGRPAWVVADRKVRPGDPALRCDHVVGAGGASASLARLAWTTGPVGRALDLGTGSGVQVLHLAGRASEIVATDVNPRALCLARLTWALSGVGEVDARQGSMYDPVADERFDLIVANPPFVISPTARYAYRESGRQADEFCRDLVRLAPRHLEPGGHARFLANWLHLRGEDWRDRVGGWLEESGCDGWAVQRVVRDPAEYVELWLRDSVEQGTPAYRERYDEWLGWLESMGVTGIGFGWIALHNRGSLRPVVRVEELPWEVEQPVGAHVEEVLEAVRSAHELADEELLDTPLALAEGIVEERVGPPGADDPSRIVLRQTRGLRRATTVGTVEAALAGVCDGKLPTRPLLVAIAELTGEKPANLLRRAPEILRPLIADGYFCAVTDR</sequence>
<dbReference type="OrthoDB" id="129465at2"/>
<dbReference type="SUPFAM" id="SSF53335">
    <property type="entry name" value="S-adenosyl-L-methionine-dependent methyltransferases"/>
    <property type="match status" value="1"/>
</dbReference>
<dbReference type="Gene3D" id="3.40.50.150">
    <property type="entry name" value="Vaccinia Virus protein VP39"/>
    <property type="match status" value="1"/>
</dbReference>
<dbReference type="RefSeq" id="WP_013133742.1">
    <property type="nucleotide sequence ID" value="NC_014165.1"/>
</dbReference>
<proteinExistence type="inferred from homology"/>
<dbReference type="PROSITE" id="PS00092">
    <property type="entry name" value="N6_MTASE"/>
    <property type="match status" value="1"/>
</dbReference>
<evidence type="ECO:0000259" key="6">
    <source>
        <dbReference type="Pfam" id="PF23186"/>
    </source>
</evidence>
<evidence type="ECO:0000313" key="8">
    <source>
        <dbReference type="Proteomes" id="UP000006640"/>
    </source>
</evidence>
<dbReference type="STRING" id="469371.Tbis_3521"/>
<evidence type="ECO:0000256" key="1">
    <source>
        <dbReference type="ARBA" id="ARBA00006149"/>
    </source>
</evidence>
<dbReference type="AlphaFoldDB" id="D6YAF6"/>
<dbReference type="GO" id="GO:0008170">
    <property type="term" value="F:N-methyltransferase activity"/>
    <property type="evidence" value="ECO:0007669"/>
    <property type="project" value="UniProtKB-ARBA"/>
</dbReference>
<protein>
    <submittedName>
        <fullName evidence="7">Methyltransferase small</fullName>
    </submittedName>
</protein>
<reference evidence="7 8" key="1">
    <citation type="submission" date="2010-01" db="EMBL/GenBank/DDBJ databases">
        <title>The complete genome of Thermobispora bispora DSM 43833.</title>
        <authorList>
            <consortium name="US DOE Joint Genome Institute (JGI-PGF)"/>
            <person name="Lucas S."/>
            <person name="Copeland A."/>
            <person name="Lapidus A."/>
            <person name="Glavina del Rio T."/>
            <person name="Dalin E."/>
            <person name="Tice H."/>
            <person name="Bruce D."/>
            <person name="Goodwin L."/>
            <person name="Pitluck S."/>
            <person name="Kyrpides N."/>
            <person name="Mavromatis K."/>
            <person name="Ivanova N."/>
            <person name="Mikhailova N."/>
            <person name="Chertkov O."/>
            <person name="Brettin T."/>
            <person name="Detter J.C."/>
            <person name="Han C."/>
            <person name="Larimer F."/>
            <person name="Land M."/>
            <person name="Hauser L."/>
            <person name="Markowitz V."/>
            <person name="Cheng J.-F."/>
            <person name="Hugenholtz P."/>
            <person name="Woyke T."/>
            <person name="Wu D."/>
            <person name="Jando M."/>
            <person name="Schneider S."/>
            <person name="Klenk H.-P."/>
            <person name="Eisen J.A."/>
        </authorList>
    </citation>
    <scope>NUCLEOTIDE SEQUENCE [LARGE SCALE GENOMIC DNA]</scope>
    <source>
        <strain evidence="8">ATCC 19993 / DSM 43833 / CBS 139.67 / JCM 10125 / KCTC 9307 / NBRC 14880 / R51</strain>
    </source>
</reference>
<dbReference type="GO" id="GO:0008276">
    <property type="term" value="F:protein methyltransferase activity"/>
    <property type="evidence" value="ECO:0007669"/>
    <property type="project" value="TreeGrafter"/>
</dbReference>
<dbReference type="Pfam" id="PF05175">
    <property type="entry name" value="MTS"/>
    <property type="match status" value="1"/>
</dbReference>
<dbReference type="Proteomes" id="UP000006640">
    <property type="component" value="Chromosome"/>
</dbReference>
<evidence type="ECO:0000313" key="7">
    <source>
        <dbReference type="EMBL" id="ADG90209.1"/>
    </source>
</evidence>
<dbReference type="HOGENOM" id="CLU_022532_0_0_11"/>
<dbReference type="EMBL" id="CP001874">
    <property type="protein sequence ID" value="ADG90209.1"/>
    <property type="molecule type" value="Genomic_DNA"/>
</dbReference>
<gene>
    <name evidence="7" type="ordered locus">Tbis_3521</name>
</gene>
<evidence type="ECO:0000256" key="2">
    <source>
        <dbReference type="ARBA" id="ARBA00022603"/>
    </source>
</evidence>
<dbReference type="InterPro" id="IPR052190">
    <property type="entry name" value="Euk-Arch_PrmC-MTase"/>
</dbReference>
<keyword evidence="3 7" id="KW-0808">Transferase</keyword>
<keyword evidence="8" id="KW-1185">Reference proteome</keyword>
<dbReference type="GO" id="GO:0032259">
    <property type="term" value="P:methylation"/>
    <property type="evidence" value="ECO:0007669"/>
    <property type="project" value="UniProtKB-KW"/>
</dbReference>
<dbReference type="Pfam" id="PF23186">
    <property type="entry name" value="DUF7059"/>
    <property type="match status" value="1"/>
</dbReference>
<accession>D6YAF6</accession>
<keyword evidence="4" id="KW-0949">S-adenosyl-L-methionine</keyword>
<dbReference type="GO" id="GO:0008757">
    <property type="term" value="F:S-adenosylmethionine-dependent methyltransferase activity"/>
    <property type="evidence" value="ECO:0007669"/>
    <property type="project" value="TreeGrafter"/>
</dbReference>
<dbReference type="PANTHER" id="PTHR45875">
    <property type="entry name" value="METHYLTRANSFERASE N6AMT1"/>
    <property type="match status" value="1"/>
</dbReference>
<organism evidence="7 8">
    <name type="scientific">Thermobispora bispora (strain ATCC 19993 / DSM 43833 / CBS 139.67 / JCM 10125 / KCTC 9307 / NBRC 14880 / R51)</name>
    <dbReference type="NCBI Taxonomy" id="469371"/>
    <lineage>
        <taxon>Bacteria</taxon>
        <taxon>Bacillati</taxon>
        <taxon>Actinomycetota</taxon>
        <taxon>Actinomycetes</taxon>
        <taxon>Streptosporangiales</taxon>
        <taxon>Streptosporangiaceae</taxon>
        <taxon>Thermobispora</taxon>
    </lineage>
</organism>
<dbReference type="GO" id="GO:0035657">
    <property type="term" value="C:eRF1 methyltransferase complex"/>
    <property type="evidence" value="ECO:0007669"/>
    <property type="project" value="TreeGrafter"/>
</dbReference>